<dbReference type="PANTHER" id="PTHR33990">
    <property type="entry name" value="PROTEIN YJDN-RELATED"/>
    <property type="match status" value="1"/>
</dbReference>
<accession>A0ABU8X5E4</accession>
<gene>
    <name evidence="2" type="ORF">WKW79_06745</name>
</gene>
<feature type="domain" description="PhnB-like" evidence="1">
    <location>
        <begin position="2"/>
        <end position="136"/>
    </location>
</feature>
<dbReference type="EMBL" id="JBBKZS010000002">
    <property type="protein sequence ID" value="MEJ8854258.1"/>
    <property type="molecule type" value="Genomic_DNA"/>
</dbReference>
<dbReference type="RefSeq" id="WP_340334331.1">
    <property type="nucleotide sequence ID" value="NZ_JBBKZS010000002.1"/>
</dbReference>
<dbReference type="InterPro" id="IPR028973">
    <property type="entry name" value="PhnB-like"/>
</dbReference>
<dbReference type="SUPFAM" id="SSF54593">
    <property type="entry name" value="Glyoxalase/Bleomycin resistance protein/Dihydroxybiphenyl dioxygenase"/>
    <property type="match status" value="1"/>
</dbReference>
<dbReference type="InterPro" id="IPR029068">
    <property type="entry name" value="Glyas_Bleomycin-R_OHBP_Dase"/>
</dbReference>
<dbReference type="Gene3D" id="3.10.180.10">
    <property type="entry name" value="2,3-Dihydroxybiphenyl 1,2-Dioxygenase, domain 1"/>
    <property type="match status" value="1"/>
</dbReference>
<dbReference type="Proteomes" id="UP001367030">
    <property type="component" value="Unassembled WGS sequence"/>
</dbReference>
<comment type="caution">
    <text evidence="2">The sequence shown here is derived from an EMBL/GenBank/DDBJ whole genome shotgun (WGS) entry which is preliminary data.</text>
</comment>
<reference evidence="2 3" key="1">
    <citation type="submission" date="2024-03" db="EMBL/GenBank/DDBJ databases">
        <title>Novel species of the genus Variovorax.</title>
        <authorList>
            <person name="Liu Q."/>
            <person name="Xin Y.-H."/>
        </authorList>
    </citation>
    <scope>NUCLEOTIDE SEQUENCE [LARGE SCALE GENOMIC DNA]</scope>
    <source>
        <strain evidence="2 3">KACC 18901</strain>
    </source>
</reference>
<name>A0ABU8X5E4_9BURK</name>
<evidence type="ECO:0000313" key="2">
    <source>
        <dbReference type="EMBL" id="MEJ8854258.1"/>
    </source>
</evidence>
<keyword evidence="3" id="KW-1185">Reference proteome</keyword>
<evidence type="ECO:0000259" key="1">
    <source>
        <dbReference type="Pfam" id="PF06983"/>
    </source>
</evidence>
<proteinExistence type="predicted"/>
<dbReference type="Pfam" id="PF06983">
    <property type="entry name" value="3-dmu-9_3-mt"/>
    <property type="match status" value="1"/>
</dbReference>
<protein>
    <submittedName>
        <fullName evidence="2">VOC family protein</fullName>
    </submittedName>
</protein>
<dbReference type="CDD" id="cd06588">
    <property type="entry name" value="PhnB_like"/>
    <property type="match status" value="1"/>
</dbReference>
<sequence>MKVQPYLFFDGRCEEALEFYRSAIGAKLGMVMRFKDNPEPPKDGAPGCGPGNENKIMHAEFTLGESLLMASDGYANGKPEFKGFCQSITTKDDAETKRIFDALAKGGTIQMPLGKTFFASSFGMVADRFGMPWMVITQSD</sequence>
<dbReference type="PANTHER" id="PTHR33990:SF1">
    <property type="entry name" value="PROTEIN YJDN"/>
    <property type="match status" value="1"/>
</dbReference>
<organism evidence="2 3">
    <name type="scientific">Variovorax robiniae</name>
    <dbReference type="NCBI Taxonomy" id="1836199"/>
    <lineage>
        <taxon>Bacteria</taxon>
        <taxon>Pseudomonadati</taxon>
        <taxon>Pseudomonadota</taxon>
        <taxon>Betaproteobacteria</taxon>
        <taxon>Burkholderiales</taxon>
        <taxon>Comamonadaceae</taxon>
        <taxon>Variovorax</taxon>
    </lineage>
</organism>
<evidence type="ECO:0000313" key="3">
    <source>
        <dbReference type="Proteomes" id="UP001367030"/>
    </source>
</evidence>